<feature type="transmembrane region" description="Helical" evidence="1">
    <location>
        <begin position="6"/>
        <end position="25"/>
    </location>
</feature>
<dbReference type="EMBL" id="JAHBCL010000017">
    <property type="protein sequence ID" value="MBS7527188.1"/>
    <property type="molecule type" value="Genomic_DNA"/>
</dbReference>
<comment type="caution">
    <text evidence="3">The sequence shown here is derived from an EMBL/GenBank/DDBJ whole genome shotgun (WGS) entry which is preliminary data.</text>
</comment>
<dbReference type="SUPFAM" id="SSF53955">
    <property type="entry name" value="Lysozyme-like"/>
    <property type="match status" value="1"/>
</dbReference>
<organism evidence="3 4">
    <name type="scientific">Fusibacter paucivorans</name>
    <dbReference type="NCBI Taxonomy" id="76009"/>
    <lineage>
        <taxon>Bacteria</taxon>
        <taxon>Bacillati</taxon>
        <taxon>Bacillota</taxon>
        <taxon>Clostridia</taxon>
        <taxon>Eubacteriales</taxon>
        <taxon>Eubacteriales Family XII. Incertae Sedis</taxon>
        <taxon>Fusibacter</taxon>
    </lineage>
</organism>
<keyword evidence="4" id="KW-1185">Reference proteome</keyword>
<dbReference type="Gene3D" id="1.10.530.10">
    <property type="match status" value="1"/>
</dbReference>
<sequence>MKLNHMFFYGAFIIVLISLGVLFSAHLEASEKIEVYTDEISTLTEKMEAQSALITAMQTQLNAATETLESQQDIVLKYQALDRVIDFDSIEMDQLSKANEIAENTPLDLAAATSLVKYADQFDIPYSLVLSIIDLESNFKADLVGTHEDRGYMQIIPKTESWLATAYGEELGLSYDPTRIFEPDYNLALGIKYLDVLMSSNGANMEKILSEYNRGPYNLEKYFALNQTYSTDYSRTVLNKERKYLSYNQ</sequence>
<proteinExistence type="predicted"/>
<keyword evidence="1" id="KW-1133">Transmembrane helix</keyword>
<gene>
    <name evidence="3" type="ORF">KHM83_10900</name>
</gene>
<accession>A0ABS5PPU0</accession>
<dbReference type="PANTHER" id="PTHR37423">
    <property type="entry name" value="SOLUBLE LYTIC MUREIN TRANSGLYCOSYLASE-RELATED"/>
    <property type="match status" value="1"/>
</dbReference>
<dbReference type="Proteomes" id="UP000746471">
    <property type="component" value="Unassembled WGS sequence"/>
</dbReference>
<keyword evidence="1" id="KW-0812">Transmembrane</keyword>
<dbReference type="RefSeq" id="WP_213237047.1">
    <property type="nucleotide sequence ID" value="NZ_JAHBCL010000017.1"/>
</dbReference>
<evidence type="ECO:0000313" key="4">
    <source>
        <dbReference type="Proteomes" id="UP000746471"/>
    </source>
</evidence>
<keyword evidence="1" id="KW-0472">Membrane</keyword>
<dbReference type="InterPro" id="IPR023346">
    <property type="entry name" value="Lysozyme-like_dom_sf"/>
</dbReference>
<evidence type="ECO:0000259" key="2">
    <source>
        <dbReference type="Pfam" id="PF01464"/>
    </source>
</evidence>
<reference evidence="3 4" key="1">
    <citation type="submission" date="2021-05" db="EMBL/GenBank/DDBJ databases">
        <title>Fusibacter ferrireducens sp. nov., an anaerobic, sulfur- and Fe-reducing bacterium isolated from the mangrove sediment.</title>
        <authorList>
            <person name="Qiu D."/>
        </authorList>
    </citation>
    <scope>NUCLEOTIDE SEQUENCE [LARGE SCALE GENOMIC DNA]</scope>
    <source>
        <strain evidence="3 4">DSM 12116</strain>
    </source>
</reference>
<dbReference type="Pfam" id="PF01464">
    <property type="entry name" value="SLT"/>
    <property type="match status" value="1"/>
</dbReference>
<name>A0ABS5PPU0_9FIRM</name>
<evidence type="ECO:0000313" key="3">
    <source>
        <dbReference type="EMBL" id="MBS7527188.1"/>
    </source>
</evidence>
<protein>
    <submittedName>
        <fullName evidence="3">Transglycosylase SLT domain-containing protein</fullName>
    </submittedName>
</protein>
<evidence type="ECO:0000256" key="1">
    <source>
        <dbReference type="SAM" id="Phobius"/>
    </source>
</evidence>
<feature type="domain" description="Transglycosylase SLT" evidence="2">
    <location>
        <begin position="117"/>
        <end position="231"/>
    </location>
</feature>
<dbReference type="PANTHER" id="PTHR37423:SF2">
    <property type="entry name" value="MEMBRANE-BOUND LYTIC MUREIN TRANSGLYCOSYLASE C"/>
    <property type="match status" value="1"/>
</dbReference>
<dbReference type="InterPro" id="IPR008258">
    <property type="entry name" value="Transglycosylase_SLT_dom_1"/>
</dbReference>